<evidence type="ECO:0000259" key="1">
    <source>
        <dbReference type="Pfam" id="PF13480"/>
    </source>
</evidence>
<organism evidence="2 3">
    <name type="scientific">Colwellia psychrerythraea</name>
    <name type="common">Vibrio psychroerythus</name>
    <dbReference type="NCBI Taxonomy" id="28229"/>
    <lineage>
        <taxon>Bacteria</taxon>
        <taxon>Pseudomonadati</taxon>
        <taxon>Pseudomonadota</taxon>
        <taxon>Gammaproteobacteria</taxon>
        <taxon>Alteromonadales</taxon>
        <taxon>Colwelliaceae</taxon>
        <taxon>Colwellia</taxon>
    </lineage>
</organism>
<name>A0A099L3R1_COLPS</name>
<comment type="caution">
    <text evidence="2">The sequence shown here is derived from an EMBL/GenBank/DDBJ whole genome shotgun (WGS) entry which is preliminary data.</text>
</comment>
<dbReference type="InterPro" id="IPR016181">
    <property type="entry name" value="Acyl_CoA_acyltransferase"/>
</dbReference>
<dbReference type="RefSeq" id="WP_156115656.1">
    <property type="nucleotide sequence ID" value="NZ_JQEC01000006.1"/>
</dbReference>
<dbReference type="Pfam" id="PF13480">
    <property type="entry name" value="Acetyltransf_6"/>
    <property type="match status" value="1"/>
</dbReference>
<dbReference type="InterPro" id="IPR038740">
    <property type="entry name" value="BioF2-like_GNAT_dom"/>
</dbReference>
<evidence type="ECO:0000313" key="3">
    <source>
        <dbReference type="Proteomes" id="UP000029868"/>
    </source>
</evidence>
<dbReference type="SUPFAM" id="SSF55729">
    <property type="entry name" value="Acyl-CoA N-acyltransferases (Nat)"/>
    <property type="match status" value="1"/>
</dbReference>
<dbReference type="PATRIC" id="fig|28229.3.peg.836"/>
<protein>
    <recommendedName>
        <fullName evidence="1">BioF2-like acetyltransferase domain-containing protein</fullName>
    </recommendedName>
</protein>
<dbReference type="Proteomes" id="UP000029868">
    <property type="component" value="Unassembled WGS sequence"/>
</dbReference>
<feature type="domain" description="BioF2-like acetyltransferase" evidence="1">
    <location>
        <begin position="101"/>
        <end position="244"/>
    </location>
</feature>
<sequence>MKTYNINFQIGDIVLFSHTIQISTVTKNNLFLSEPADALPEDDVPLPHYLPQLSITPELTIKKITAKEDKLFYVRSIYNNFFINLNEYSSFDEYLSKFSAKSRSTLKRKVRKAEKSGFTCKIYESIEEVDDFHQQACEVGEKTYQNRLFNSSIPNDRNYLEKMKTLALTGNLLGLILFKDDEACAYLYLPIENNEYIYAYLGYLKGLSKFSPGTVLQFYAFEKIFNQKPKATYFNFTEGDGKHKEFFATDKKTCCNCLIIEKSISAMILLYGQLAFDSFSTFIGQILDKYDLRAKIKKLIRQR</sequence>
<dbReference type="EMBL" id="JQEC01000006">
    <property type="protein sequence ID" value="KGJ96792.1"/>
    <property type="molecule type" value="Genomic_DNA"/>
</dbReference>
<gene>
    <name evidence="2" type="ORF">GAB14E_1668</name>
</gene>
<accession>A0A099L3R1</accession>
<dbReference type="Gene3D" id="3.40.630.30">
    <property type="match status" value="1"/>
</dbReference>
<dbReference type="AlphaFoldDB" id="A0A099L3R1"/>
<evidence type="ECO:0000313" key="2">
    <source>
        <dbReference type="EMBL" id="KGJ96792.1"/>
    </source>
</evidence>
<dbReference type="OrthoDB" id="208468at2"/>
<reference evidence="2 3" key="1">
    <citation type="submission" date="2014-08" db="EMBL/GenBank/DDBJ databases">
        <title>Genomic and Phenotypic Diversity of Colwellia psychrerythraea strains from Disparate Marine Basins.</title>
        <authorList>
            <person name="Techtmann S.M."/>
            <person name="Stelling S.C."/>
            <person name="Utturkar S.M."/>
            <person name="Alshibli N."/>
            <person name="Harris A."/>
            <person name="Brown S.D."/>
            <person name="Hazen T.C."/>
        </authorList>
    </citation>
    <scope>NUCLEOTIDE SEQUENCE [LARGE SCALE GENOMIC DNA]</scope>
    <source>
        <strain evidence="2 3">GAB14E</strain>
    </source>
</reference>
<proteinExistence type="predicted"/>